<evidence type="ECO:0000256" key="8">
    <source>
        <dbReference type="ARBA" id="ARBA00023014"/>
    </source>
</evidence>
<dbReference type="AlphaFoldDB" id="A0A1H8SIL5"/>
<evidence type="ECO:0000256" key="1">
    <source>
        <dbReference type="ARBA" id="ARBA00001966"/>
    </source>
</evidence>
<comment type="function">
    <text evidence="11">Catalyzes the isomerization of citrate to isocitrate via cis-aconitate.</text>
</comment>
<dbReference type="FunFam" id="3.30.499.10:FF:000002">
    <property type="entry name" value="Aconitate hydratase"/>
    <property type="match status" value="1"/>
</dbReference>
<proteinExistence type="inferred from homology"/>
<evidence type="ECO:0000256" key="2">
    <source>
        <dbReference type="ARBA" id="ARBA00004717"/>
    </source>
</evidence>
<dbReference type="PROSITE" id="PS00450">
    <property type="entry name" value="ACONITASE_1"/>
    <property type="match status" value="1"/>
</dbReference>
<dbReference type="GO" id="GO:0003994">
    <property type="term" value="F:aconitate hydratase activity"/>
    <property type="evidence" value="ECO:0007669"/>
    <property type="project" value="UniProtKB-EC"/>
</dbReference>
<dbReference type="InterPro" id="IPR000573">
    <property type="entry name" value="AconitaseA/IPMdHydase_ssu_swvl"/>
</dbReference>
<dbReference type="GO" id="GO:0006099">
    <property type="term" value="P:tricarboxylic acid cycle"/>
    <property type="evidence" value="ECO:0007669"/>
    <property type="project" value="UniProtKB-UniPathway"/>
</dbReference>
<dbReference type="InterPro" id="IPR015931">
    <property type="entry name" value="Acnase/IPM_dHydase_lsu_aba_1/3"/>
</dbReference>
<dbReference type="GO" id="GO:0051539">
    <property type="term" value="F:4 iron, 4 sulfur cluster binding"/>
    <property type="evidence" value="ECO:0007669"/>
    <property type="project" value="UniProtKB-KW"/>
</dbReference>
<comment type="cofactor">
    <cofactor evidence="1">
        <name>[4Fe-4S] cluster</name>
        <dbReference type="ChEBI" id="CHEBI:49883"/>
    </cofactor>
</comment>
<keyword evidence="4" id="KW-0816">Tricarboxylic acid cycle</keyword>
<dbReference type="FunFam" id="3.30.499.10:FF:000009">
    <property type="entry name" value="Aconitate hydratase"/>
    <property type="match status" value="1"/>
</dbReference>
<dbReference type="InterPro" id="IPR044137">
    <property type="entry name" value="AcnA_IRP_Swivel"/>
</dbReference>
<evidence type="ECO:0000313" key="15">
    <source>
        <dbReference type="Proteomes" id="UP000198582"/>
    </source>
</evidence>
<dbReference type="EC" id="4.2.1.3" evidence="11"/>
<evidence type="ECO:0000256" key="10">
    <source>
        <dbReference type="ARBA" id="ARBA00023501"/>
    </source>
</evidence>
<dbReference type="NCBIfam" id="NF009520">
    <property type="entry name" value="PRK12881.1"/>
    <property type="match status" value="1"/>
</dbReference>
<evidence type="ECO:0000256" key="11">
    <source>
        <dbReference type="RuleBase" id="RU361275"/>
    </source>
</evidence>
<dbReference type="PRINTS" id="PR00415">
    <property type="entry name" value="ACONITASE"/>
</dbReference>
<dbReference type="UniPathway" id="UPA00223">
    <property type="reaction ID" value="UER00718"/>
</dbReference>
<evidence type="ECO:0000259" key="13">
    <source>
        <dbReference type="Pfam" id="PF00694"/>
    </source>
</evidence>
<dbReference type="Pfam" id="PF00694">
    <property type="entry name" value="Aconitase_C"/>
    <property type="match status" value="1"/>
</dbReference>
<dbReference type="EMBL" id="FOEF01000002">
    <property type="protein sequence ID" value="SEO78859.1"/>
    <property type="molecule type" value="Genomic_DNA"/>
</dbReference>
<dbReference type="CDD" id="cd01580">
    <property type="entry name" value="AcnA_IRP_Swivel"/>
    <property type="match status" value="1"/>
</dbReference>
<evidence type="ECO:0000256" key="9">
    <source>
        <dbReference type="ARBA" id="ARBA00023239"/>
    </source>
</evidence>
<evidence type="ECO:0000256" key="3">
    <source>
        <dbReference type="ARBA" id="ARBA00007185"/>
    </source>
</evidence>
<dbReference type="InterPro" id="IPR018136">
    <property type="entry name" value="Aconitase_4Fe-4S_BS"/>
</dbReference>
<protein>
    <recommendedName>
        <fullName evidence="11">Aconitate hydratase</fullName>
        <shortName evidence="11">Aconitase</shortName>
        <ecNumber evidence="11">4.2.1.3</ecNumber>
    </recommendedName>
</protein>
<organism evidence="14 15">
    <name type="scientific">Amycolatopsis saalfeldensis</name>
    <dbReference type="NCBI Taxonomy" id="394193"/>
    <lineage>
        <taxon>Bacteria</taxon>
        <taxon>Bacillati</taxon>
        <taxon>Actinomycetota</taxon>
        <taxon>Actinomycetes</taxon>
        <taxon>Pseudonocardiales</taxon>
        <taxon>Pseudonocardiaceae</taxon>
        <taxon>Amycolatopsis</taxon>
    </lineage>
</organism>
<dbReference type="GO" id="GO:0046872">
    <property type="term" value="F:metal ion binding"/>
    <property type="evidence" value="ECO:0007669"/>
    <property type="project" value="UniProtKB-KW"/>
</dbReference>
<dbReference type="Proteomes" id="UP000198582">
    <property type="component" value="Unassembled WGS sequence"/>
</dbReference>
<feature type="domain" description="Aconitase/3-isopropylmalate dehydratase large subunit alpha/beta/alpha" evidence="12">
    <location>
        <begin position="83"/>
        <end position="610"/>
    </location>
</feature>
<sequence>MPLELDVTAPASKDSFGAKDTLKVGDASYEVFRLNKVEGSERLPYSLKILLENLLRTEDGANITADHIRALGSWDPSADPSIEIQFTPARVIMQDFTGVPCVVDLATMREAVTDLGGDPDKVNPLAPAELVIDHSVIIDVFGRADAFERNVEIEYERNRERYQFLRWGQGAFDEFKVVPPGTGIVHQVNIEHLARTVMARGGQAYPDSCVGTDSHTTMVNGLGVLGWGVGGIEAEAAMLGQPVSMLIPRVVGFKLTGEIPTGVTATDVVLTITEMLRKHGVVSKFVEFYGEGVASVPLANRATIGNMSPEFGSTAAIFPIDEETVRYLKLTGRSAEQVALVEAYAKEQGLWHSADQDAAHEPAYSEYIELDLSTVVPSIAGPKRPQDRIELSDAKSSFRKSVHDYVDDDQRTPHTKVDEAVEESFPASDPASLSFKDEDAVDIQSAANGASGRPSKPVTVKTSDRGEFVLDHGAVVIASITSCTNTSNPSVMLGAALLARNAVDKGLTVKPWVKTSMAPGSQVVTDYYTKAGLWPYLEKLGYHLVGYGCTTCIGNSGPLSDEISAAIQENDLTAVSVLSGNRNFEGRINPDVKMNYLASPPLVIAYALAGTMDFDFEHQPLGQDTDGTDVFLKDIWPTPQEIQETIDSSITQEMFTKDYADVFDGGERWKALPTPEGKTFEWEAESTYVRKPPYFEGMQAEPAPVADISGARVLAKLGDSVTTDHISPAGAIKADTPAGQYLTEHGIGRKDFNSYGSRRGNHEVMIRGTFANIRLRNQLLDDVQGGYTRDFTQDGAPQAFIYDAAQNYAAQGTPLVVLGGKEYGSGSSRDWAAKGTSLLGVRAVITESFERIHRSNLIGMGVIPLQFPAGESAASLKLDGTETFDIAGITRLNDGETPRTVHVTATKQDGTKVEFEADVRIDTPGEADYYRNGGILQYVLRKMTRS</sequence>
<dbReference type="InterPro" id="IPR036008">
    <property type="entry name" value="Aconitase_4Fe-4S_dom"/>
</dbReference>
<reference evidence="14 15" key="1">
    <citation type="submission" date="2016-10" db="EMBL/GenBank/DDBJ databases">
        <authorList>
            <person name="de Groot N.N."/>
        </authorList>
    </citation>
    <scope>NUCLEOTIDE SEQUENCE [LARGE SCALE GENOMIC DNA]</scope>
    <source>
        <strain evidence="14 15">DSM 44993</strain>
    </source>
</reference>
<comment type="pathway">
    <text evidence="2">Carbohydrate metabolism; tricarboxylic acid cycle; isocitrate from oxaloacetate: step 2/2.</text>
</comment>
<evidence type="ECO:0000259" key="12">
    <source>
        <dbReference type="Pfam" id="PF00330"/>
    </source>
</evidence>
<dbReference type="Pfam" id="PF00330">
    <property type="entry name" value="Aconitase"/>
    <property type="match status" value="1"/>
</dbReference>
<dbReference type="STRING" id="394193.SAMN04489732_102156"/>
<dbReference type="UniPathway" id="UPA00946"/>
<keyword evidence="15" id="KW-1185">Reference proteome</keyword>
<dbReference type="GO" id="GO:0019679">
    <property type="term" value="P:propionate metabolic process, methylcitrate cycle"/>
    <property type="evidence" value="ECO:0007669"/>
    <property type="project" value="UniProtKB-ARBA"/>
</dbReference>
<dbReference type="FunFam" id="3.20.19.10:FF:000001">
    <property type="entry name" value="Aconitate hydratase"/>
    <property type="match status" value="1"/>
</dbReference>
<accession>A0A1H8SIL5</accession>
<dbReference type="CDD" id="cd01586">
    <property type="entry name" value="AcnA_IRP"/>
    <property type="match status" value="1"/>
</dbReference>
<dbReference type="InterPro" id="IPR015928">
    <property type="entry name" value="Aconitase/3IPM_dehydase_swvl"/>
</dbReference>
<keyword evidence="11" id="KW-0004">4Fe-4S</keyword>
<comment type="similarity">
    <text evidence="3 11">Belongs to the aconitase/IPM isomerase family.</text>
</comment>
<evidence type="ECO:0000256" key="7">
    <source>
        <dbReference type="ARBA" id="ARBA00023004"/>
    </source>
</evidence>
<dbReference type="SUPFAM" id="SSF53732">
    <property type="entry name" value="Aconitase iron-sulfur domain"/>
    <property type="match status" value="1"/>
</dbReference>
<keyword evidence="5" id="KW-0479">Metal-binding</keyword>
<gene>
    <name evidence="14" type="ORF">SAMN04489732_102156</name>
</gene>
<keyword evidence="9 11" id="KW-0456">Lyase</keyword>
<keyword evidence="7 11" id="KW-0408">Iron</keyword>
<evidence type="ECO:0000256" key="6">
    <source>
        <dbReference type="ARBA" id="ARBA00022884"/>
    </source>
</evidence>
<dbReference type="Gene3D" id="6.10.190.10">
    <property type="match status" value="1"/>
</dbReference>
<dbReference type="NCBIfam" id="NF006757">
    <property type="entry name" value="PRK09277.1"/>
    <property type="match status" value="1"/>
</dbReference>
<comment type="catalytic activity">
    <reaction evidence="10 11">
        <text>citrate = D-threo-isocitrate</text>
        <dbReference type="Rhea" id="RHEA:10336"/>
        <dbReference type="ChEBI" id="CHEBI:15562"/>
        <dbReference type="ChEBI" id="CHEBI:16947"/>
        <dbReference type="EC" id="4.2.1.3"/>
    </reaction>
</comment>
<dbReference type="InterPro" id="IPR006249">
    <property type="entry name" value="Aconitase/IRP2"/>
</dbReference>
<keyword evidence="6" id="KW-0694">RNA-binding</keyword>
<keyword evidence="8 11" id="KW-0411">Iron-sulfur</keyword>
<dbReference type="PANTHER" id="PTHR11670">
    <property type="entry name" value="ACONITASE/IRON-RESPONSIVE ELEMENT FAMILY MEMBER"/>
    <property type="match status" value="1"/>
</dbReference>
<dbReference type="NCBIfam" id="TIGR01341">
    <property type="entry name" value="aconitase_1"/>
    <property type="match status" value="1"/>
</dbReference>
<evidence type="ECO:0000256" key="4">
    <source>
        <dbReference type="ARBA" id="ARBA00022532"/>
    </source>
</evidence>
<dbReference type="Gene3D" id="3.20.19.10">
    <property type="entry name" value="Aconitase, domain 4"/>
    <property type="match status" value="1"/>
</dbReference>
<dbReference type="SUPFAM" id="SSF52016">
    <property type="entry name" value="LeuD/IlvD-like"/>
    <property type="match status" value="1"/>
</dbReference>
<dbReference type="GO" id="GO:0003723">
    <property type="term" value="F:RNA binding"/>
    <property type="evidence" value="ECO:0007669"/>
    <property type="project" value="UniProtKB-KW"/>
</dbReference>
<feature type="domain" description="Aconitase A/isopropylmalate dehydratase small subunit swivel" evidence="13">
    <location>
        <begin position="740"/>
        <end position="869"/>
    </location>
</feature>
<evidence type="ECO:0000256" key="5">
    <source>
        <dbReference type="ARBA" id="ARBA00022723"/>
    </source>
</evidence>
<name>A0A1H8SIL5_9PSEU</name>
<dbReference type="Gene3D" id="3.30.499.10">
    <property type="entry name" value="Aconitase, domain 3"/>
    <property type="match status" value="2"/>
</dbReference>
<dbReference type="InterPro" id="IPR001030">
    <property type="entry name" value="Acoase/IPM_deHydtase_lsu_aba"/>
</dbReference>
<evidence type="ECO:0000313" key="14">
    <source>
        <dbReference type="EMBL" id="SEO78859.1"/>
    </source>
</evidence>
<dbReference type="PROSITE" id="PS01244">
    <property type="entry name" value="ACONITASE_2"/>
    <property type="match status" value="1"/>
</dbReference>